<dbReference type="Pfam" id="PF07963">
    <property type="entry name" value="N_methyl"/>
    <property type="match status" value="1"/>
</dbReference>
<dbReference type="GO" id="GO:0009986">
    <property type="term" value="C:cell surface"/>
    <property type="evidence" value="ECO:0007669"/>
    <property type="project" value="UniProtKB-SubCell"/>
</dbReference>
<dbReference type="GO" id="GO:0030420">
    <property type="term" value="P:establishment of competence for transformation"/>
    <property type="evidence" value="ECO:0007669"/>
    <property type="project" value="UniProtKB-KW"/>
</dbReference>
<feature type="transmembrane region" description="Helical" evidence="3">
    <location>
        <begin position="12"/>
        <end position="34"/>
    </location>
</feature>
<organism evidence="4 5">
    <name type="scientific">Salinibacillus kushneri</name>
    <dbReference type="NCBI Taxonomy" id="237682"/>
    <lineage>
        <taxon>Bacteria</taxon>
        <taxon>Bacillati</taxon>
        <taxon>Bacillota</taxon>
        <taxon>Bacilli</taxon>
        <taxon>Bacillales</taxon>
        <taxon>Bacillaceae</taxon>
        <taxon>Salinibacillus</taxon>
    </lineage>
</organism>
<evidence type="ECO:0000256" key="1">
    <source>
        <dbReference type="ARBA" id="ARBA00004241"/>
    </source>
</evidence>
<comment type="subcellular location">
    <subcellularLocation>
        <location evidence="1">Cell surface</location>
    </subcellularLocation>
</comment>
<keyword evidence="2" id="KW-0178">Competence</keyword>
<dbReference type="SUPFAM" id="SSF54523">
    <property type="entry name" value="Pili subunits"/>
    <property type="match status" value="1"/>
</dbReference>
<name>A0A1I0GLS6_9BACI</name>
<sequence length="136" mass="14214">MRKGRTILKNKKGFTLVELLAVIVILGIIGAIAVPAIGNIIDDSEEDAVYAEAISILEGARLAKVNDDMGTDGEIDVSDLESSGYVENVSDGFDDATITEGDNGALSISEVTVDDVTVAGTIDDINAIREGTQEEG</sequence>
<dbReference type="STRING" id="237682.SAMN05421676_10773"/>
<dbReference type="NCBIfam" id="TIGR02532">
    <property type="entry name" value="IV_pilin_GFxxxE"/>
    <property type="match status" value="1"/>
</dbReference>
<keyword evidence="3" id="KW-1133">Transmembrane helix</keyword>
<dbReference type="InterPro" id="IPR045584">
    <property type="entry name" value="Pilin-like"/>
</dbReference>
<proteinExistence type="predicted"/>
<keyword evidence="3" id="KW-0472">Membrane</keyword>
<evidence type="ECO:0000313" key="4">
    <source>
        <dbReference type="EMBL" id="SET72199.1"/>
    </source>
</evidence>
<evidence type="ECO:0000313" key="5">
    <source>
        <dbReference type="Proteomes" id="UP000199095"/>
    </source>
</evidence>
<dbReference type="Gene3D" id="3.30.700.10">
    <property type="entry name" value="Glycoprotein, Type 4 Pilin"/>
    <property type="match status" value="1"/>
</dbReference>
<gene>
    <name evidence="4" type="ORF">SAMN05421676_10773</name>
</gene>
<dbReference type="AlphaFoldDB" id="A0A1I0GLS6"/>
<dbReference type="InterPro" id="IPR012902">
    <property type="entry name" value="N_methyl_site"/>
</dbReference>
<evidence type="ECO:0000256" key="2">
    <source>
        <dbReference type="ARBA" id="ARBA00023287"/>
    </source>
</evidence>
<keyword evidence="5" id="KW-1185">Reference proteome</keyword>
<accession>A0A1I0GLS6</accession>
<dbReference type="PROSITE" id="PS00409">
    <property type="entry name" value="PROKAR_NTER_METHYL"/>
    <property type="match status" value="1"/>
</dbReference>
<dbReference type="RefSeq" id="WP_093135655.1">
    <property type="nucleotide sequence ID" value="NZ_FOHJ01000007.1"/>
</dbReference>
<reference evidence="5" key="1">
    <citation type="submission" date="2016-10" db="EMBL/GenBank/DDBJ databases">
        <authorList>
            <person name="Varghese N."/>
            <person name="Submissions S."/>
        </authorList>
    </citation>
    <scope>NUCLEOTIDE SEQUENCE [LARGE SCALE GENOMIC DNA]</scope>
    <source>
        <strain evidence="5">CGMCC 1.3566</strain>
    </source>
</reference>
<keyword evidence="3" id="KW-0812">Transmembrane</keyword>
<dbReference type="Proteomes" id="UP000199095">
    <property type="component" value="Unassembled WGS sequence"/>
</dbReference>
<dbReference type="EMBL" id="FOHJ01000007">
    <property type="protein sequence ID" value="SET72199.1"/>
    <property type="molecule type" value="Genomic_DNA"/>
</dbReference>
<evidence type="ECO:0000256" key="3">
    <source>
        <dbReference type="SAM" id="Phobius"/>
    </source>
</evidence>
<protein>
    <submittedName>
        <fullName evidence="4">Type IV pilus assembly protein PilA</fullName>
    </submittedName>
</protein>